<dbReference type="InterPro" id="IPR000866">
    <property type="entry name" value="AhpC/TSA"/>
</dbReference>
<accession>A0A7C4I363</accession>
<protein>
    <submittedName>
        <fullName evidence="2">Redoxin domain-containing protein</fullName>
    </submittedName>
</protein>
<dbReference type="Pfam" id="PF00578">
    <property type="entry name" value="AhpC-TSA"/>
    <property type="match status" value="1"/>
</dbReference>
<dbReference type="PROSITE" id="PS51352">
    <property type="entry name" value="THIOREDOXIN_2"/>
    <property type="match status" value="1"/>
</dbReference>
<evidence type="ECO:0000313" key="2">
    <source>
        <dbReference type="EMBL" id="HGN90147.1"/>
    </source>
</evidence>
<dbReference type="Gene3D" id="3.40.30.10">
    <property type="entry name" value="Glutaredoxin"/>
    <property type="match status" value="1"/>
</dbReference>
<feature type="domain" description="Thioredoxin" evidence="1">
    <location>
        <begin position="171"/>
        <end position="314"/>
    </location>
</feature>
<dbReference type="GO" id="GO:0016209">
    <property type="term" value="F:antioxidant activity"/>
    <property type="evidence" value="ECO:0007669"/>
    <property type="project" value="InterPro"/>
</dbReference>
<dbReference type="EMBL" id="DTAD01000034">
    <property type="protein sequence ID" value="HGN90147.1"/>
    <property type="molecule type" value="Genomic_DNA"/>
</dbReference>
<dbReference type="GO" id="GO:0016491">
    <property type="term" value="F:oxidoreductase activity"/>
    <property type="evidence" value="ECO:0007669"/>
    <property type="project" value="InterPro"/>
</dbReference>
<dbReference type="InterPro" id="IPR017937">
    <property type="entry name" value="Thioredoxin_CS"/>
</dbReference>
<dbReference type="Gene3D" id="3.30.70.2050">
    <property type="match status" value="1"/>
</dbReference>
<dbReference type="InterPro" id="IPR013766">
    <property type="entry name" value="Thioredoxin_domain"/>
</dbReference>
<dbReference type="PANTHER" id="PTHR41247">
    <property type="entry name" value="HTH-TYPE TRANSCRIPTIONAL REPRESSOR YCNK"/>
    <property type="match status" value="1"/>
</dbReference>
<name>A0A7C4I363_CALS0</name>
<dbReference type="PROSITE" id="PS00194">
    <property type="entry name" value="THIOREDOXIN_1"/>
    <property type="match status" value="1"/>
</dbReference>
<dbReference type="SUPFAM" id="SSF52833">
    <property type="entry name" value="Thioredoxin-like"/>
    <property type="match status" value="1"/>
</dbReference>
<dbReference type="InterPro" id="IPR008719">
    <property type="entry name" value="N2O_reductase_NosL"/>
</dbReference>
<dbReference type="PANTHER" id="PTHR41247:SF1">
    <property type="entry name" value="HTH-TYPE TRANSCRIPTIONAL REPRESSOR YCNK"/>
    <property type="match status" value="1"/>
</dbReference>
<dbReference type="SUPFAM" id="SSF160387">
    <property type="entry name" value="NosL/MerB-like"/>
    <property type="match status" value="1"/>
</dbReference>
<organism evidence="2">
    <name type="scientific">Caldiarchaeum subterraneum</name>
    <dbReference type="NCBI Taxonomy" id="311458"/>
    <lineage>
        <taxon>Archaea</taxon>
        <taxon>Nitrososphaerota</taxon>
        <taxon>Candidatus Caldarchaeales</taxon>
        <taxon>Candidatus Caldarchaeaceae</taxon>
        <taxon>Candidatus Caldarchaeum</taxon>
    </lineage>
</organism>
<gene>
    <name evidence="2" type="ORF">ENT82_03335</name>
</gene>
<dbReference type="CDD" id="cd02966">
    <property type="entry name" value="TlpA_like_family"/>
    <property type="match status" value="1"/>
</dbReference>
<dbReference type="Pfam" id="PF05573">
    <property type="entry name" value="NosL"/>
    <property type="match status" value="1"/>
</dbReference>
<proteinExistence type="predicted"/>
<evidence type="ECO:0000259" key="1">
    <source>
        <dbReference type="PROSITE" id="PS51352"/>
    </source>
</evidence>
<comment type="caution">
    <text evidence="2">The sequence shown here is derived from an EMBL/GenBank/DDBJ whole genome shotgun (WGS) entry which is preliminary data.</text>
</comment>
<dbReference type="AlphaFoldDB" id="A0A7C4I363"/>
<sequence>MRRRVFLLGAVALSAGAFGFLMLGNRFVGSGDDVVGRRCSYCGMEIRDRRFAAVLVVNGEKLFYDDVGCMMIHYLSVEGIIPPVSNTPVLGKVEKIHVYDFVTSEEVDGFAAWYVLGSRVETPMRHGVIAFKSFSDAVEFTRREGGEVVGWDGALQTFLGGDMHTDMEHEGHDYSHAFHIPLTTVDGKTVTVSEILRQGKPVLLVFFATWCPTCSKNTSTLSAAYRKFRGKALVLLSSFDPRDTSEKINQFLKIHGASEEWIVTQPNLDFLVSLRVITQETIFAITPNGEIVYEKRFGTLTEDDWLSVVEKLSA</sequence>
<dbReference type="InterPro" id="IPR036249">
    <property type="entry name" value="Thioredoxin-like_sf"/>
</dbReference>
<reference evidence="2" key="1">
    <citation type="journal article" date="2020" name="mSystems">
        <title>Genome- and Community-Level Interaction Insights into Carbon Utilization and Element Cycling Functions of Hydrothermarchaeota in Hydrothermal Sediment.</title>
        <authorList>
            <person name="Zhou Z."/>
            <person name="Liu Y."/>
            <person name="Xu W."/>
            <person name="Pan J."/>
            <person name="Luo Z.H."/>
            <person name="Li M."/>
        </authorList>
    </citation>
    <scope>NUCLEOTIDE SEQUENCE [LARGE SCALE GENOMIC DNA]</scope>
    <source>
        <strain evidence="2">SpSt-613</strain>
    </source>
</reference>